<dbReference type="Gene3D" id="3.40.50.2300">
    <property type="match status" value="1"/>
</dbReference>
<dbReference type="InterPro" id="IPR050595">
    <property type="entry name" value="Bact_response_regulator"/>
</dbReference>
<feature type="modified residue" description="4-aspartylphosphate" evidence="2">
    <location>
        <position position="60"/>
    </location>
</feature>
<protein>
    <submittedName>
        <fullName evidence="4">Response regulator</fullName>
    </submittedName>
</protein>
<keyword evidence="1 2" id="KW-0597">Phosphoprotein</keyword>
<dbReference type="PROSITE" id="PS50110">
    <property type="entry name" value="RESPONSE_REGULATORY"/>
    <property type="match status" value="1"/>
</dbReference>
<dbReference type="AlphaFoldDB" id="A0A9X2ANQ1"/>
<dbReference type="PANTHER" id="PTHR44591">
    <property type="entry name" value="STRESS RESPONSE REGULATOR PROTEIN 1"/>
    <property type="match status" value="1"/>
</dbReference>
<evidence type="ECO:0000313" key="5">
    <source>
        <dbReference type="Proteomes" id="UP001139447"/>
    </source>
</evidence>
<evidence type="ECO:0000256" key="2">
    <source>
        <dbReference type="PROSITE-ProRule" id="PRU00169"/>
    </source>
</evidence>
<keyword evidence="5" id="KW-1185">Reference proteome</keyword>
<dbReference type="RefSeq" id="WP_243305043.1">
    <property type="nucleotide sequence ID" value="NZ_JALGBI010000001.1"/>
</dbReference>
<dbReference type="SMART" id="SM00448">
    <property type="entry name" value="REC"/>
    <property type="match status" value="1"/>
</dbReference>
<reference evidence="4" key="1">
    <citation type="submission" date="2022-03" db="EMBL/GenBank/DDBJ databases">
        <authorList>
            <person name="Woo C.Y."/>
        </authorList>
    </citation>
    <scope>NUCLEOTIDE SEQUENCE</scope>
    <source>
        <strain evidence="4">CYS-02</strain>
    </source>
</reference>
<name>A0A9X2ANQ1_9BURK</name>
<evidence type="ECO:0000256" key="1">
    <source>
        <dbReference type="ARBA" id="ARBA00022553"/>
    </source>
</evidence>
<comment type="caution">
    <text evidence="4">The sequence shown here is derived from an EMBL/GenBank/DDBJ whole genome shotgun (WGS) entry which is preliminary data.</text>
</comment>
<proteinExistence type="predicted"/>
<sequence>MTAFDTDPGLPLILVIDDDHAVAVALRARLAGHYRVSGLTDPAAAVELVRGLKPRLVMCDINMPRMTGDEVALALSLDEQTRFTPVVFLTSLLPRRAVVELGDQFGGYMGISKHSDTGQLLEVIRGALVG</sequence>
<accession>A0A9X2ANQ1</accession>
<dbReference type="InterPro" id="IPR011006">
    <property type="entry name" value="CheY-like_superfamily"/>
</dbReference>
<dbReference type="Proteomes" id="UP001139447">
    <property type="component" value="Unassembled WGS sequence"/>
</dbReference>
<gene>
    <name evidence="4" type="ORF">MMF98_05290</name>
</gene>
<dbReference type="GO" id="GO:0000160">
    <property type="term" value="P:phosphorelay signal transduction system"/>
    <property type="evidence" value="ECO:0007669"/>
    <property type="project" value="InterPro"/>
</dbReference>
<dbReference type="InterPro" id="IPR001789">
    <property type="entry name" value="Sig_transdc_resp-reg_receiver"/>
</dbReference>
<dbReference type="Pfam" id="PF00072">
    <property type="entry name" value="Response_reg"/>
    <property type="match status" value="1"/>
</dbReference>
<dbReference type="SUPFAM" id="SSF52172">
    <property type="entry name" value="CheY-like"/>
    <property type="match status" value="1"/>
</dbReference>
<dbReference type="PANTHER" id="PTHR44591:SF3">
    <property type="entry name" value="RESPONSE REGULATORY DOMAIN-CONTAINING PROTEIN"/>
    <property type="match status" value="1"/>
</dbReference>
<feature type="domain" description="Response regulatory" evidence="3">
    <location>
        <begin position="12"/>
        <end position="128"/>
    </location>
</feature>
<dbReference type="EMBL" id="JALGBI010000001">
    <property type="protein sequence ID" value="MCJ0762622.1"/>
    <property type="molecule type" value="Genomic_DNA"/>
</dbReference>
<evidence type="ECO:0000313" key="4">
    <source>
        <dbReference type="EMBL" id="MCJ0762622.1"/>
    </source>
</evidence>
<evidence type="ECO:0000259" key="3">
    <source>
        <dbReference type="PROSITE" id="PS50110"/>
    </source>
</evidence>
<organism evidence="4 5">
    <name type="scientific">Variovorax terrae</name>
    <dbReference type="NCBI Taxonomy" id="2923278"/>
    <lineage>
        <taxon>Bacteria</taxon>
        <taxon>Pseudomonadati</taxon>
        <taxon>Pseudomonadota</taxon>
        <taxon>Betaproteobacteria</taxon>
        <taxon>Burkholderiales</taxon>
        <taxon>Comamonadaceae</taxon>
        <taxon>Variovorax</taxon>
    </lineage>
</organism>